<gene>
    <name evidence="1" type="ORF">AD953_05030</name>
</gene>
<organism evidence="1 2">
    <name type="scientific">Acetobacter malorum</name>
    <dbReference type="NCBI Taxonomy" id="178901"/>
    <lineage>
        <taxon>Bacteria</taxon>
        <taxon>Pseudomonadati</taxon>
        <taxon>Pseudomonadota</taxon>
        <taxon>Alphaproteobacteria</taxon>
        <taxon>Acetobacterales</taxon>
        <taxon>Acetobacteraceae</taxon>
        <taxon>Acetobacter</taxon>
    </lineage>
</organism>
<accession>A0A149V9X9</accession>
<dbReference type="Proteomes" id="UP000075538">
    <property type="component" value="Unassembled WGS sequence"/>
</dbReference>
<reference evidence="1 2" key="1">
    <citation type="submission" date="2015-06" db="EMBL/GenBank/DDBJ databases">
        <title>Improved classification and identification of acetic acid bacteria using matrix-assisted laser desorption/ionization time-of-flight mass spectrometry; Gluconobacter nephelii and Gluconobacter uchimurae are later heterotypic synonyms of Gluconobacter japonicus and Gluconobacter oxydans, respectively.</title>
        <authorList>
            <person name="Li L."/>
            <person name="Cleenwerck I."/>
            <person name="De Vuyst L."/>
            <person name="Vandamme P."/>
        </authorList>
    </citation>
    <scope>NUCLEOTIDE SEQUENCE [LARGE SCALE GENOMIC DNA]</scope>
    <source>
        <strain evidence="1 2">LMG 1604</strain>
    </source>
</reference>
<evidence type="ECO:0000313" key="2">
    <source>
        <dbReference type="Proteomes" id="UP000075538"/>
    </source>
</evidence>
<dbReference type="RefSeq" id="WP_061490589.1">
    <property type="nucleotide sequence ID" value="NZ_LHZZ01000455.1"/>
</dbReference>
<dbReference type="EMBL" id="LHZZ01000455">
    <property type="protein sequence ID" value="KXV76942.1"/>
    <property type="molecule type" value="Genomic_DNA"/>
</dbReference>
<dbReference type="AlphaFoldDB" id="A0A149V9X9"/>
<protein>
    <submittedName>
        <fullName evidence="1">Uncharacterized protein</fullName>
    </submittedName>
</protein>
<name>A0A149V9X9_9PROT</name>
<evidence type="ECO:0000313" key="1">
    <source>
        <dbReference type="EMBL" id="KXV76942.1"/>
    </source>
</evidence>
<proteinExistence type="predicted"/>
<comment type="caution">
    <text evidence="1">The sequence shown here is derived from an EMBL/GenBank/DDBJ whole genome shotgun (WGS) entry which is preliminary data.</text>
</comment>
<dbReference type="PATRIC" id="fig|178901.15.peg.2528"/>
<sequence length="74" mass="8054">MATGLAQEVAESLPDAKGQQYLTTFMAALDGTAMSFCPLPNRWGRERDITVSKTSGVMDTVAFNHFAAYLAEHD</sequence>